<name>A0AA49GMD3_9BACT</name>
<dbReference type="SUPFAM" id="SSF47240">
    <property type="entry name" value="Ferritin-like"/>
    <property type="match status" value="1"/>
</dbReference>
<organism evidence="2">
    <name type="scientific">Roseihalotalea indica</name>
    <dbReference type="NCBI Taxonomy" id="2867963"/>
    <lineage>
        <taxon>Bacteria</taxon>
        <taxon>Pseudomonadati</taxon>
        <taxon>Bacteroidota</taxon>
        <taxon>Cytophagia</taxon>
        <taxon>Cytophagales</taxon>
        <taxon>Catalimonadaceae</taxon>
        <taxon>Roseihalotalea</taxon>
    </lineage>
</organism>
<gene>
    <name evidence="2" type="ORF">K4G66_31215</name>
</gene>
<reference evidence="2" key="1">
    <citation type="journal article" date="2023" name="Comput. Struct. Biotechnol. J.">
        <title>Discovery of a novel marine Bacteroidetes with a rich repertoire of carbohydrate-active enzymes.</title>
        <authorList>
            <person name="Chen B."/>
            <person name="Liu G."/>
            <person name="Chen Q."/>
            <person name="Wang H."/>
            <person name="Liu L."/>
            <person name="Tang K."/>
        </authorList>
    </citation>
    <scope>NUCLEOTIDE SEQUENCE</scope>
    <source>
        <strain evidence="2">TK19036</strain>
    </source>
</reference>
<sequence length="239" mass="26164">MFTITSKPDGQTKPEGNQNRRSFLKYGGATLATAGIVFSGCKEIEDLIPKPPKDKPKEVNLGSGDIGILNYAYTLEQLEAAFYEMVMLKPYHDMTFEEALILEDLKRHEVIHREFYKKVLGKDAIAELEFDFSSIDFSNRHSVLNTARTFEDLGVAAYNGAGRLLESADLLLIAGKIVSVEARHAAAIKSVADDDPTAFAGDDVIDENGLGQFLSTNTVLESASAFIKTDIDGTNLPKP</sequence>
<reference evidence="2" key="2">
    <citation type="journal article" date="2024" name="Antonie Van Leeuwenhoek">
        <title>Roseihalotalea indica gen. nov., sp. nov., a halophilic Bacteroidetes from mesopelagic Southwest Indian Ocean with higher carbohydrate metabolic potential.</title>
        <authorList>
            <person name="Chen B."/>
            <person name="Zhang M."/>
            <person name="Lin D."/>
            <person name="Ye J."/>
            <person name="Tang K."/>
        </authorList>
    </citation>
    <scope>NUCLEOTIDE SEQUENCE</scope>
    <source>
        <strain evidence="2">TK19036</strain>
    </source>
</reference>
<evidence type="ECO:0000313" key="2">
    <source>
        <dbReference type="EMBL" id="WKN36838.1"/>
    </source>
</evidence>
<proteinExistence type="predicted"/>
<dbReference type="AlphaFoldDB" id="A0AA49GMD3"/>
<dbReference type="EMBL" id="CP120682">
    <property type="protein sequence ID" value="WKN36838.1"/>
    <property type="molecule type" value="Genomic_DNA"/>
</dbReference>
<feature type="region of interest" description="Disordered" evidence="1">
    <location>
        <begin position="1"/>
        <end position="20"/>
    </location>
</feature>
<protein>
    <submittedName>
        <fullName evidence="2">Ferritin-like domain-containing protein</fullName>
    </submittedName>
</protein>
<dbReference type="Pfam" id="PF13668">
    <property type="entry name" value="Ferritin_2"/>
    <property type="match status" value="1"/>
</dbReference>
<dbReference type="InterPro" id="IPR009078">
    <property type="entry name" value="Ferritin-like_SF"/>
</dbReference>
<accession>A0AA49GMD3</accession>
<evidence type="ECO:0000256" key="1">
    <source>
        <dbReference type="SAM" id="MobiDB-lite"/>
    </source>
</evidence>